<name>A0A242WAL8_BACTU</name>
<reference evidence="1 2" key="1">
    <citation type="submission" date="2016-10" db="EMBL/GenBank/DDBJ databases">
        <title>Comparative genomics of Bacillus thuringiensis reveals a path to pathogens against multiple invertebrate hosts.</title>
        <authorList>
            <person name="Zheng J."/>
            <person name="Gao Q."/>
            <person name="Liu H."/>
            <person name="Peng D."/>
            <person name="Ruan L."/>
            <person name="Sun M."/>
        </authorList>
    </citation>
    <scope>NUCLEOTIDE SEQUENCE [LARGE SCALE GENOMIC DNA]</scope>
    <source>
        <strain evidence="1">BGSC 4AC1</strain>
    </source>
</reference>
<organism evidence="1 2">
    <name type="scientific">Bacillus thuringiensis serovar mexicanensis</name>
    <dbReference type="NCBI Taxonomy" id="180868"/>
    <lineage>
        <taxon>Bacteria</taxon>
        <taxon>Bacillati</taxon>
        <taxon>Bacillota</taxon>
        <taxon>Bacilli</taxon>
        <taxon>Bacillales</taxon>
        <taxon>Bacillaceae</taxon>
        <taxon>Bacillus</taxon>
        <taxon>Bacillus cereus group</taxon>
    </lineage>
</organism>
<comment type="caution">
    <text evidence="1">The sequence shown here is derived from an EMBL/GenBank/DDBJ whole genome shotgun (WGS) entry which is preliminary data.</text>
</comment>
<dbReference type="AlphaFoldDB" id="A0A242WAL8"/>
<evidence type="ECO:0008006" key="3">
    <source>
        <dbReference type="Google" id="ProtNLM"/>
    </source>
</evidence>
<dbReference type="GO" id="GO:0008237">
    <property type="term" value="F:metallopeptidase activity"/>
    <property type="evidence" value="ECO:0007669"/>
    <property type="project" value="InterPro"/>
</dbReference>
<sequence>MKRIESVEKIIERSFDEKGINKFMAKVNINSVGNIDFLPMGQLINKTLGAIKRKYHSLLKECKTIDDVQKILNTIPMKKIERYIEIEEISEQTFVECDKEYMSKLLYLVLKIKEGKGTRSDYYPKIKELLPLIIRKTIIKEGKEESSEFLTVAKINVPPTVEYNTKLGCRKNHYLIGRSKDRFSIRSLAAEMASMFLLGVVNEYTIKNPQLYELKMINKYVENYYSKDTKVLLVPKNETDASLVINQINRYYKELIVEDYQKNEDEQLNNIVGKLKLEIVNGRVININTNEILRLMIKEFILESEQIHIKSKRYHDSLTAYAKSFQEKKHITKEHQYVMKNNVFLKRFSSVELDNIVDLKEVRELEDEFIKLSSEVYIPNSVEKNISFKIKRIRHHKASGLFYPKPIGCLIIDRSGISSFLHELGHLIDFEEEKYQLSESIEFKAVYDLYRRNLVNKVGNIKDYKKVKIGEKSLSYYLEKAEVFARSFEVYYGILKGVNNSLLKSQNDYANRQEYPIEDEEYMNMVRSYFEKVLKNKPINSIKEEVNLRTVKNKRLLPSSDIIITNESFHGKMVQLSLFDEIAL</sequence>
<dbReference type="EMBL" id="NFCF01000063">
    <property type="protein sequence ID" value="OTW50853.1"/>
    <property type="molecule type" value="Genomic_DNA"/>
</dbReference>
<dbReference type="Proteomes" id="UP000195152">
    <property type="component" value="Unassembled WGS sequence"/>
</dbReference>
<proteinExistence type="predicted"/>
<protein>
    <recommendedName>
        <fullName evidence="3">Large polyvalent protein-associated domain-containing protein</fullName>
    </recommendedName>
</protein>
<evidence type="ECO:0000313" key="2">
    <source>
        <dbReference type="Proteomes" id="UP000195152"/>
    </source>
</evidence>
<dbReference type="Gene3D" id="3.40.390.10">
    <property type="entry name" value="Collagenase (Catalytic Domain)"/>
    <property type="match status" value="1"/>
</dbReference>
<gene>
    <name evidence="1" type="ORF">BK699_09925</name>
</gene>
<evidence type="ECO:0000313" key="1">
    <source>
        <dbReference type="EMBL" id="OTW50853.1"/>
    </source>
</evidence>
<dbReference type="InterPro" id="IPR024079">
    <property type="entry name" value="MetalloPept_cat_dom_sf"/>
</dbReference>
<accession>A0A242WAL8</accession>
<dbReference type="RefSeq" id="WP_000821026.1">
    <property type="nucleotide sequence ID" value="NZ_NFCF01000063.1"/>
</dbReference>